<sequence length="216" mass="23347">MTSISLTARPDQLLGIPNRITLVRTVAAMTVATVAFHTGELRWLLAGYAAYWIGDILDGAVARARGEESLSGAVLDVVCDRACAFLLAAAFMATFPSTIGPLAIYLVQFGVLDTMLTLSFLLWPWTLSPNYFYKVDRPIYLWNWSKPAKALNTAAVVISLVVAHQAGALWTLPYAVAIAACLVKVVSAYRLIEILCDRRPAAPALPEGVDPGPARK</sequence>
<comment type="similarity">
    <text evidence="2">Belongs to the CDP-alcohol phosphatidyltransferase class-I family.</text>
</comment>
<evidence type="ECO:0000256" key="3">
    <source>
        <dbReference type="SAM" id="Phobius"/>
    </source>
</evidence>
<dbReference type="EMBL" id="BAAAPH010000001">
    <property type="protein sequence ID" value="GAA1549462.1"/>
    <property type="molecule type" value="Genomic_DNA"/>
</dbReference>
<keyword evidence="5" id="KW-1185">Reference proteome</keyword>
<dbReference type="Pfam" id="PF01066">
    <property type="entry name" value="CDP-OH_P_transf"/>
    <property type="match status" value="1"/>
</dbReference>
<dbReference type="RefSeq" id="WP_344231396.1">
    <property type="nucleotide sequence ID" value="NZ_BAAAPH010000001.1"/>
</dbReference>
<dbReference type="InterPro" id="IPR000462">
    <property type="entry name" value="CDP-OH_P_trans"/>
</dbReference>
<keyword evidence="3" id="KW-0472">Membrane</keyword>
<evidence type="ECO:0000313" key="5">
    <source>
        <dbReference type="Proteomes" id="UP001501705"/>
    </source>
</evidence>
<feature type="transmembrane region" description="Helical" evidence="3">
    <location>
        <begin position="73"/>
        <end position="96"/>
    </location>
</feature>
<dbReference type="InterPro" id="IPR043130">
    <property type="entry name" value="CDP-OH_PTrfase_TM_dom"/>
</dbReference>
<evidence type="ECO:0000313" key="4">
    <source>
        <dbReference type="EMBL" id="GAA1549462.1"/>
    </source>
</evidence>
<protein>
    <recommendedName>
        <fullName evidence="6">CDP-diacylglycerol--glycerol-3-phosphate 3-phosphatidyltransferase</fullName>
    </recommendedName>
</protein>
<name>A0ABN2C0V0_9ACTN</name>
<evidence type="ECO:0008006" key="6">
    <source>
        <dbReference type="Google" id="ProtNLM"/>
    </source>
</evidence>
<gene>
    <name evidence="4" type="ORF">GCM10009804_02410</name>
</gene>
<feature type="transmembrane region" description="Helical" evidence="3">
    <location>
        <begin position="148"/>
        <end position="166"/>
    </location>
</feature>
<dbReference type="Proteomes" id="UP001501705">
    <property type="component" value="Unassembled WGS sequence"/>
</dbReference>
<evidence type="ECO:0000256" key="2">
    <source>
        <dbReference type="RuleBase" id="RU003750"/>
    </source>
</evidence>
<keyword evidence="3" id="KW-1133">Transmembrane helix</keyword>
<keyword evidence="3" id="KW-0812">Transmembrane</keyword>
<reference evidence="4 5" key="1">
    <citation type="journal article" date="2019" name="Int. J. Syst. Evol. Microbiol.">
        <title>The Global Catalogue of Microorganisms (GCM) 10K type strain sequencing project: providing services to taxonomists for standard genome sequencing and annotation.</title>
        <authorList>
            <consortium name="The Broad Institute Genomics Platform"/>
            <consortium name="The Broad Institute Genome Sequencing Center for Infectious Disease"/>
            <person name="Wu L."/>
            <person name="Ma J."/>
        </authorList>
    </citation>
    <scope>NUCLEOTIDE SEQUENCE [LARGE SCALE GENOMIC DNA]</scope>
    <source>
        <strain evidence="4 5">JCM 15572</strain>
    </source>
</reference>
<keyword evidence="1 2" id="KW-0808">Transferase</keyword>
<proteinExistence type="inferred from homology"/>
<accession>A0ABN2C0V0</accession>
<organism evidence="4 5">
    <name type="scientific">Kribbella hippodromi</name>
    <dbReference type="NCBI Taxonomy" id="434347"/>
    <lineage>
        <taxon>Bacteria</taxon>
        <taxon>Bacillati</taxon>
        <taxon>Actinomycetota</taxon>
        <taxon>Actinomycetes</taxon>
        <taxon>Propionibacteriales</taxon>
        <taxon>Kribbellaceae</taxon>
        <taxon>Kribbella</taxon>
    </lineage>
</organism>
<feature type="transmembrane region" description="Helical" evidence="3">
    <location>
        <begin position="172"/>
        <end position="192"/>
    </location>
</feature>
<feature type="transmembrane region" description="Helical" evidence="3">
    <location>
        <begin position="102"/>
        <end position="127"/>
    </location>
</feature>
<dbReference type="Gene3D" id="1.20.120.1760">
    <property type="match status" value="1"/>
</dbReference>
<evidence type="ECO:0000256" key="1">
    <source>
        <dbReference type="ARBA" id="ARBA00022679"/>
    </source>
</evidence>
<dbReference type="PROSITE" id="PS00379">
    <property type="entry name" value="CDP_ALCOHOL_P_TRANSF"/>
    <property type="match status" value="1"/>
</dbReference>
<dbReference type="InterPro" id="IPR048254">
    <property type="entry name" value="CDP_ALCOHOL_P_TRANSF_CS"/>
</dbReference>
<comment type="caution">
    <text evidence="4">The sequence shown here is derived from an EMBL/GenBank/DDBJ whole genome shotgun (WGS) entry which is preliminary data.</text>
</comment>